<reference evidence="2" key="1">
    <citation type="submission" date="2021-01" db="EMBL/GenBank/DDBJ databases">
        <title>Whole genome shotgun sequence of Actinoplanes cyaneus NBRC 14990.</title>
        <authorList>
            <person name="Komaki H."/>
            <person name="Tamura T."/>
        </authorList>
    </citation>
    <scope>NUCLEOTIDE SEQUENCE</scope>
    <source>
        <strain evidence="2">NBRC 14990</strain>
    </source>
</reference>
<name>A0A919IN43_9ACTN</name>
<proteinExistence type="predicted"/>
<protein>
    <submittedName>
        <fullName evidence="2">Uncharacterized protein</fullName>
    </submittedName>
</protein>
<evidence type="ECO:0000256" key="1">
    <source>
        <dbReference type="SAM" id="MobiDB-lite"/>
    </source>
</evidence>
<evidence type="ECO:0000313" key="3">
    <source>
        <dbReference type="Proteomes" id="UP000619479"/>
    </source>
</evidence>
<accession>A0A919IN43</accession>
<organism evidence="2 3">
    <name type="scientific">Actinoplanes cyaneus</name>
    <dbReference type="NCBI Taxonomy" id="52696"/>
    <lineage>
        <taxon>Bacteria</taxon>
        <taxon>Bacillati</taxon>
        <taxon>Actinomycetota</taxon>
        <taxon>Actinomycetes</taxon>
        <taxon>Micromonosporales</taxon>
        <taxon>Micromonosporaceae</taxon>
        <taxon>Actinoplanes</taxon>
    </lineage>
</organism>
<dbReference type="AlphaFoldDB" id="A0A919IN43"/>
<keyword evidence="3" id="KW-1185">Reference proteome</keyword>
<dbReference type="Proteomes" id="UP000619479">
    <property type="component" value="Unassembled WGS sequence"/>
</dbReference>
<evidence type="ECO:0000313" key="2">
    <source>
        <dbReference type="EMBL" id="GID67736.1"/>
    </source>
</evidence>
<sequence>MPADLRVVSNDELRELISTAEQRGFSRTAKDLHPRGGETFALLPYLYEGSPEASWMCLVVHVDDWSPPPGSRPQVAFGRLDIALVDFNSLRRARRRQRDQLLHWTAWLAFKGRPVPAGGAETQRHELGPETDGAETD</sequence>
<gene>
    <name evidence="2" type="ORF">Acy02nite_56170</name>
</gene>
<dbReference type="EMBL" id="BOMH01000041">
    <property type="protein sequence ID" value="GID67736.1"/>
    <property type="molecule type" value="Genomic_DNA"/>
</dbReference>
<feature type="region of interest" description="Disordered" evidence="1">
    <location>
        <begin position="115"/>
        <end position="137"/>
    </location>
</feature>
<comment type="caution">
    <text evidence="2">The sequence shown here is derived from an EMBL/GenBank/DDBJ whole genome shotgun (WGS) entry which is preliminary data.</text>
</comment>